<dbReference type="STRING" id="98765.A0A2R6RZD7"/>
<dbReference type="EMBL" id="MLYV02000127">
    <property type="protein sequence ID" value="PSS35394.1"/>
    <property type="molecule type" value="Genomic_DNA"/>
</dbReference>
<evidence type="ECO:0000259" key="2">
    <source>
        <dbReference type="PROSITE" id="PS50994"/>
    </source>
</evidence>
<name>A0A2R6RZD7_9APHY</name>
<keyword evidence="1" id="KW-0694">RNA-binding</keyword>
<protein>
    <recommendedName>
        <fullName evidence="2">Integrase catalytic domain-containing protein</fullName>
    </recommendedName>
</protein>
<evidence type="ECO:0000256" key="1">
    <source>
        <dbReference type="ARBA" id="ARBA00022884"/>
    </source>
</evidence>
<dbReference type="InterPro" id="IPR052160">
    <property type="entry name" value="Gypsy_RT_Integrase-like"/>
</dbReference>
<dbReference type="AlphaFoldDB" id="A0A2R6RZD7"/>
<dbReference type="InterPro" id="IPR012337">
    <property type="entry name" value="RNaseH-like_sf"/>
</dbReference>
<evidence type="ECO:0000313" key="3">
    <source>
        <dbReference type="EMBL" id="PSS35394.1"/>
    </source>
</evidence>
<feature type="domain" description="Integrase catalytic" evidence="2">
    <location>
        <begin position="1"/>
        <end position="66"/>
    </location>
</feature>
<reference evidence="3 4" key="1">
    <citation type="submission" date="2018-02" db="EMBL/GenBank/DDBJ databases">
        <title>Genome sequence of the basidiomycete white-rot fungus Phlebia centrifuga.</title>
        <authorList>
            <person name="Granchi Z."/>
            <person name="Peng M."/>
            <person name="de Vries R.P."/>
            <person name="Hilden K."/>
            <person name="Makela M.R."/>
            <person name="Grigoriev I."/>
            <person name="Riley R."/>
        </authorList>
    </citation>
    <scope>NUCLEOTIDE SEQUENCE [LARGE SCALE GENOMIC DNA]</scope>
    <source>
        <strain evidence="3 4">FBCC195</strain>
    </source>
</reference>
<organism evidence="3 4">
    <name type="scientific">Hermanssonia centrifuga</name>
    <dbReference type="NCBI Taxonomy" id="98765"/>
    <lineage>
        <taxon>Eukaryota</taxon>
        <taxon>Fungi</taxon>
        <taxon>Dikarya</taxon>
        <taxon>Basidiomycota</taxon>
        <taxon>Agaricomycotina</taxon>
        <taxon>Agaricomycetes</taxon>
        <taxon>Polyporales</taxon>
        <taxon>Meruliaceae</taxon>
        <taxon>Hermanssonia</taxon>
    </lineage>
</organism>
<proteinExistence type="predicted"/>
<keyword evidence="4" id="KW-1185">Reference proteome</keyword>
<dbReference type="InterPro" id="IPR001584">
    <property type="entry name" value="Integrase_cat-core"/>
</dbReference>
<dbReference type="SUPFAM" id="SSF53098">
    <property type="entry name" value="Ribonuclease H-like"/>
    <property type="match status" value="1"/>
</dbReference>
<dbReference type="GO" id="GO:0015074">
    <property type="term" value="P:DNA integration"/>
    <property type="evidence" value="ECO:0007669"/>
    <property type="project" value="InterPro"/>
</dbReference>
<dbReference type="GO" id="GO:0005634">
    <property type="term" value="C:nucleus"/>
    <property type="evidence" value="ECO:0007669"/>
    <property type="project" value="UniProtKB-ARBA"/>
</dbReference>
<evidence type="ECO:0000313" key="4">
    <source>
        <dbReference type="Proteomes" id="UP000186601"/>
    </source>
</evidence>
<dbReference type="GO" id="GO:0003723">
    <property type="term" value="F:RNA binding"/>
    <property type="evidence" value="ECO:0007669"/>
    <property type="project" value="UniProtKB-KW"/>
</dbReference>
<dbReference type="PANTHER" id="PTHR47266">
    <property type="entry name" value="ENDONUCLEASE-RELATED"/>
    <property type="match status" value="1"/>
</dbReference>
<dbReference type="Proteomes" id="UP000186601">
    <property type="component" value="Unassembled WGS sequence"/>
</dbReference>
<dbReference type="InterPro" id="IPR036397">
    <property type="entry name" value="RNaseH_sf"/>
</dbReference>
<dbReference type="Gene3D" id="3.30.420.10">
    <property type="entry name" value="Ribonuclease H-like superfamily/Ribonuclease H"/>
    <property type="match status" value="1"/>
</dbReference>
<accession>A0A2R6RZD7</accession>
<dbReference type="OrthoDB" id="3253957at2759"/>
<dbReference type="PROSITE" id="PS50994">
    <property type="entry name" value="INTEGRASE"/>
    <property type="match status" value="1"/>
</dbReference>
<gene>
    <name evidence="3" type="ORF">PHLCEN_2v1651</name>
</gene>
<sequence>MSTAYHPQTDGQTERVNQEIEQYLGCYCSYQRNDWVKWLPMAKFAINSQIHSAAGMLPFQAIYGYNPEFNVLVNPEFNVLVNLVSNVPVVDERLKVLKEAQDNI</sequence>
<comment type="caution">
    <text evidence="3">The sequence shown here is derived from an EMBL/GenBank/DDBJ whole genome shotgun (WGS) entry which is preliminary data.</text>
</comment>